<evidence type="ECO:0000256" key="4">
    <source>
        <dbReference type="ARBA" id="ARBA00035244"/>
    </source>
</evidence>
<dbReference type="GO" id="GO:0006412">
    <property type="term" value="P:translation"/>
    <property type="evidence" value="ECO:0007669"/>
    <property type="project" value="UniProtKB-UniRule"/>
</dbReference>
<evidence type="ECO:0000313" key="7">
    <source>
        <dbReference type="EMBL" id="TIC78882.1"/>
    </source>
</evidence>
<accession>A0A4T0UJX2</accession>
<evidence type="ECO:0000313" key="8">
    <source>
        <dbReference type="Proteomes" id="UP000308891"/>
    </source>
</evidence>
<dbReference type="OrthoDB" id="9803201at2"/>
<dbReference type="HAMAP" id="MF_01328_B">
    <property type="entry name" value="Ribosomal_uL4_B"/>
    <property type="match status" value="1"/>
</dbReference>
<dbReference type="PANTHER" id="PTHR10746">
    <property type="entry name" value="50S RIBOSOMAL PROTEIN L4"/>
    <property type="match status" value="1"/>
</dbReference>
<feature type="region of interest" description="Disordered" evidence="6">
    <location>
        <begin position="62"/>
        <end position="96"/>
    </location>
</feature>
<protein>
    <recommendedName>
        <fullName evidence="4 5">Large ribosomal subunit protein uL4</fullName>
    </recommendedName>
</protein>
<evidence type="ECO:0000256" key="5">
    <source>
        <dbReference type="HAMAP-Rule" id="MF_01328"/>
    </source>
</evidence>
<dbReference type="GO" id="GO:0003735">
    <property type="term" value="F:structural constituent of ribosome"/>
    <property type="evidence" value="ECO:0007669"/>
    <property type="project" value="InterPro"/>
</dbReference>
<comment type="function">
    <text evidence="5">One of the primary rRNA binding proteins, this protein initially binds near the 5'-end of the 23S rRNA. It is important during the early stages of 50S assembly. It makes multiple contacts with different domains of the 23S rRNA in the assembled 50S subunit and ribosome.</text>
</comment>
<proteinExistence type="inferred from homology"/>
<dbReference type="InterPro" id="IPR023574">
    <property type="entry name" value="Ribosomal_uL4_dom_sf"/>
</dbReference>
<evidence type="ECO:0000256" key="2">
    <source>
        <dbReference type="ARBA" id="ARBA00022980"/>
    </source>
</evidence>
<comment type="function">
    <text evidence="5">Forms part of the polypeptide exit tunnel.</text>
</comment>
<dbReference type="GO" id="GO:0019843">
    <property type="term" value="F:rRNA binding"/>
    <property type="evidence" value="ECO:0007669"/>
    <property type="project" value="UniProtKB-UniRule"/>
</dbReference>
<gene>
    <name evidence="5 7" type="primary">rplD</name>
    <name evidence="7" type="ORF">E5K04_14990</name>
</gene>
<dbReference type="Pfam" id="PF00573">
    <property type="entry name" value="Ribosomal_L4"/>
    <property type="match status" value="1"/>
</dbReference>
<dbReference type="SUPFAM" id="SSF52166">
    <property type="entry name" value="Ribosomal protein L4"/>
    <property type="match status" value="1"/>
</dbReference>
<dbReference type="AlphaFoldDB" id="A0A4T0UJX2"/>
<evidence type="ECO:0000256" key="3">
    <source>
        <dbReference type="ARBA" id="ARBA00023274"/>
    </source>
</evidence>
<comment type="subunit">
    <text evidence="5">Part of the 50S ribosomal subunit.</text>
</comment>
<dbReference type="InterPro" id="IPR002136">
    <property type="entry name" value="Ribosomal_uL4"/>
</dbReference>
<reference evidence="7 8" key="1">
    <citation type="submission" date="2019-04" db="EMBL/GenBank/DDBJ databases">
        <title>Crenobacter sp. nov.</title>
        <authorList>
            <person name="Shi S."/>
        </authorList>
    </citation>
    <scope>NUCLEOTIDE SEQUENCE [LARGE SCALE GENOMIC DNA]</scope>
    <source>
        <strain evidence="7 8">GY 70310</strain>
    </source>
</reference>
<name>A0A4T0UJX2_9NEIS</name>
<dbReference type="PANTHER" id="PTHR10746:SF6">
    <property type="entry name" value="LARGE RIBOSOMAL SUBUNIT PROTEIN UL4M"/>
    <property type="match status" value="1"/>
</dbReference>
<keyword evidence="5" id="KW-0694">RNA-binding</keyword>
<dbReference type="GO" id="GO:0005840">
    <property type="term" value="C:ribosome"/>
    <property type="evidence" value="ECO:0007669"/>
    <property type="project" value="UniProtKB-KW"/>
</dbReference>
<dbReference type="NCBIfam" id="TIGR03953">
    <property type="entry name" value="rplD_bact"/>
    <property type="match status" value="1"/>
</dbReference>
<keyword evidence="2 5" id="KW-0689">Ribosomal protein</keyword>
<evidence type="ECO:0000256" key="1">
    <source>
        <dbReference type="ARBA" id="ARBA00010528"/>
    </source>
</evidence>
<dbReference type="InterPro" id="IPR013005">
    <property type="entry name" value="Ribosomal_uL4-like"/>
</dbReference>
<keyword evidence="5" id="KW-0699">rRNA-binding</keyword>
<evidence type="ECO:0000256" key="6">
    <source>
        <dbReference type="SAM" id="MobiDB-lite"/>
    </source>
</evidence>
<organism evidence="7 8">
    <name type="scientific">Crenobacter intestini</name>
    <dbReference type="NCBI Taxonomy" id="2563443"/>
    <lineage>
        <taxon>Bacteria</taxon>
        <taxon>Pseudomonadati</taxon>
        <taxon>Pseudomonadota</taxon>
        <taxon>Betaproteobacteria</taxon>
        <taxon>Neisseriales</taxon>
        <taxon>Neisseriaceae</taxon>
        <taxon>Crenobacter</taxon>
    </lineage>
</organism>
<dbReference type="EMBL" id="STGJ01000021">
    <property type="protein sequence ID" value="TIC78882.1"/>
    <property type="molecule type" value="Genomic_DNA"/>
</dbReference>
<dbReference type="Gene3D" id="3.40.1370.10">
    <property type="match status" value="1"/>
</dbReference>
<comment type="caution">
    <text evidence="7">The sequence shown here is derived from an EMBL/GenBank/DDBJ whole genome shotgun (WGS) entry which is preliminary data.</text>
</comment>
<sequence length="206" mass="22942">MELKVINTQGQALEALQASEALFGREYNEALVHQVVTAYLANARSGNRAQLTRAEVNHTTKKPFKQKGTGNARAGMTASPVRRGGGRAFPNKPDENFSQKVNRKMYRAGVATILSQLVRDERLIVVDSLSVETPKTKEFAGLVKGMGLEQALFITKELDENLYLSSRNLPNVLVIEAQQADPYSLVRFKKIVITRDAIKQLEEQWA</sequence>
<dbReference type="GO" id="GO:1990904">
    <property type="term" value="C:ribonucleoprotein complex"/>
    <property type="evidence" value="ECO:0007669"/>
    <property type="project" value="UniProtKB-KW"/>
</dbReference>
<dbReference type="RefSeq" id="WP_136555593.1">
    <property type="nucleotide sequence ID" value="NZ_STGJ01000021.1"/>
</dbReference>
<comment type="similarity">
    <text evidence="1 5">Belongs to the universal ribosomal protein uL4 family.</text>
</comment>
<keyword evidence="8" id="KW-1185">Reference proteome</keyword>
<dbReference type="Proteomes" id="UP000308891">
    <property type="component" value="Unassembled WGS sequence"/>
</dbReference>
<keyword evidence="3 5" id="KW-0687">Ribonucleoprotein</keyword>